<dbReference type="InterPro" id="IPR036663">
    <property type="entry name" value="Fumarylacetoacetase_C_sf"/>
</dbReference>
<dbReference type="InterPro" id="IPR018833">
    <property type="entry name" value="Rv2993c-like_N"/>
</dbReference>
<feature type="domain" description="Fumarylacetoacetase-like C-terminal" evidence="1">
    <location>
        <begin position="68"/>
        <end position="280"/>
    </location>
</feature>
<accession>A0A5B8U596</accession>
<sequence>MRLVSFRDRSGTARVGRLDGEGGDARIVELAAPTMLHWLRGEGHAPSGRDHAVADATLLAPVPEPPSVRDFYAYEGHVSTGSRLRGRDVPEAWYEAPVFYFSNPASVQGPGTPVRRPAGCERLDLELEIAAVIGEDGAIAGFTLFNDWSARDIQRREMTVGLGPAKGKDFATSMGPWLVTPDELPLVDGRLRLEARATIDGAEITRSDAGAMHWTWPQLVAQAARETRLRPGDVLGSGTLDRGCLLELNADVPDDRARWLQPGDTVAIEADGLGRLEAPIV</sequence>
<protein>
    <submittedName>
        <fullName evidence="3">DUF2437 domain-containing protein</fullName>
    </submittedName>
</protein>
<dbReference type="Pfam" id="PF10370">
    <property type="entry name" value="Rv2993c-like_N"/>
    <property type="match status" value="1"/>
</dbReference>
<keyword evidence="4" id="KW-1185">Reference proteome</keyword>
<dbReference type="EMBL" id="CP042430">
    <property type="protein sequence ID" value="QEC48018.1"/>
    <property type="molecule type" value="Genomic_DNA"/>
</dbReference>
<evidence type="ECO:0000259" key="1">
    <source>
        <dbReference type="Pfam" id="PF01557"/>
    </source>
</evidence>
<dbReference type="PANTHER" id="PTHR43211:SF1">
    <property type="entry name" value="BLL6422 PROTEIN"/>
    <property type="match status" value="1"/>
</dbReference>
<dbReference type="Proteomes" id="UP000321805">
    <property type="component" value="Chromosome"/>
</dbReference>
<reference evidence="3 4" key="1">
    <citation type="journal article" date="2018" name="J. Microbiol.">
        <title>Baekduia soli gen. nov., sp. nov., a novel bacterium isolated from the soil of Baekdu Mountain and proposal of a novel family name, Baekduiaceae fam. nov.</title>
        <authorList>
            <person name="An D.S."/>
            <person name="Siddiqi M.Z."/>
            <person name="Kim K.H."/>
            <person name="Yu H.S."/>
            <person name="Im W.T."/>
        </authorList>
    </citation>
    <scope>NUCLEOTIDE SEQUENCE [LARGE SCALE GENOMIC DNA]</scope>
    <source>
        <strain evidence="3 4">BR7-21</strain>
    </source>
</reference>
<dbReference type="PANTHER" id="PTHR43211">
    <property type="entry name" value="FUMARYLACETOACETATE HYDROLASE"/>
    <property type="match status" value="1"/>
</dbReference>
<evidence type="ECO:0000313" key="4">
    <source>
        <dbReference type="Proteomes" id="UP000321805"/>
    </source>
</evidence>
<organism evidence="3 4">
    <name type="scientific">Baekduia soli</name>
    <dbReference type="NCBI Taxonomy" id="496014"/>
    <lineage>
        <taxon>Bacteria</taxon>
        <taxon>Bacillati</taxon>
        <taxon>Actinomycetota</taxon>
        <taxon>Thermoleophilia</taxon>
        <taxon>Solirubrobacterales</taxon>
        <taxon>Baekduiaceae</taxon>
        <taxon>Baekduia</taxon>
    </lineage>
</organism>
<dbReference type="InterPro" id="IPR011234">
    <property type="entry name" value="Fumarylacetoacetase-like_C"/>
</dbReference>
<dbReference type="SUPFAM" id="SSF56529">
    <property type="entry name" value="FAH"/>
    <property type="match status" value="1"/>
</dbReference>
<dbReference type="KEGG" id="bsol:FSW04_10845"/>
<dbReference type="AlphaFoldDB" id="A0A5B8U596"/>
<dbReference type="RefSeq" id="WP_146919129.1">
    <property type="nucleotide sequence ID" value="NZ_CP042430.1"/>
</dbReference>
<feature type="domain" description="Rv2993c-like N-terminal" evidence="2">
    <location>
        <begin position="1"/>
        <end position="61"/>
    </location>
</feature>
<gene>
    <name evidence="3" type="ORF">FSW04_10845</name>
</gene>
<dbReference type="OrthoDB" id="2273115at2"/>
<name>A0A5B8U596_9ACTN</name>
<proteinExistence type="predicted"/>
<dbReference type="Pfam" id="PF01557">
    <property type="entry name" value="FAA_hydrolase"/>
    <property type="match status" value="1"/>
</dbReference>
<dbReference type="GO" id="GO:0003824">
    <property type="term" value="F:catalytic activity"/>
    <property type="evidence" value="ECO:0007669"/>
    <property type="project" value="InterPro"/>
</dbReference>
<dbReference type="Gene3D" id="3.90.850.10">
    <property type="entry name" value="Fumarylacetoacetase-like, C-terminal domain"/>
    <property type="match status" value="1"/>
</dbReference>
<evidence type="ECO:0000313" key="3">
    <source>
        <dbReference type="EMBL" id="QEC48018.1"/>
    </source>
</evidence>
<evidence type="ECO:0000259" key="2">
    <source>
        <dbReference type="Pfam" id="PF10370"/>
    </source>
</evidence>